<evidence type="ECO:0000256" key="1">
    <source>
        <dbReference type="SAM" id="MobiDB-lite"/>
    </source>
</evidence>
<feature type="region of interest" description="Disordered" evidence="1">
    <location>
        <begin position="1"/>
        <end position="24"/>
    </location>
</feature>
<gene>
    <name evidence="2" type="ORF">DFP85_1354</name>
</gene>
<protein>
    <submittedName>
        <fullName evidence="2">Uncharacterized protein</fullName>
    </submittedName>
</protein>
<name>A0A4V3DNS1_9GAMM</name>
<reference evidence="2 3" key="1">
    <citation type="submission" date="2019-03" db="EMBL/GenBank/DDBJ databases">
        <title>Genomic Encyclopedia of Type Strains, Phase III (KMG-III): the genomes of soil and plant-associated and newly described type strains.</title>
        <authorList>
            <person name="Whitman W."/>
        </authorList>
    </citation>
    <scope>NUCLEOTIDE SEQUENCE [LARGE SCALE GENOMIC DNA]</scope>
    <source>
        <strain evidence="2 3">CECT 5797</strain>
    </source>
</reference>
<dbReference type="AlphaFoldDB" id="A0A4V3DNS1"/>
<feature type="region of interest" description="Disordered" evidence="1">
    <location>
        <begin position="48"/>
        <end position="71"/>
    </location>
</feature>
<evidence type="ECO:0000313" key="3">
    <source>
        <dbReference type="Proteomes" id="UP000295212"/>
    </source>
</evidence>
<dbReference type="EMBL" id="SNZJ01000035">
    <property type="protein sequence ID" value="TDR49566.1"/>
    <property type="molecule type" value="Genomic_DNA"/>
</dbReference>
<sequence>MTHRTTTSHDHTATADAGGSSASRRTTLAALLDQDDIVRPELRNAAILGTQHASRGSRPAVRTSHKLAGRS</sequence>
<organism evidence="2 3">
    <name type="scientific">Halomonas ventosae</name>
    <dbReference type="NCBI Taxonomy" id="229007"/>
    <lineage>
        <taxon>Bacteria</taxon>
        <taxon>Pseudomonadati</taxon>
        <taxon>Pseudomonadota</taxon>
        <taxon>Gammaproteobacteria</taxon>
        <taxon>Oceanospirillales</taxon>
        <taxon>Halomonadaceae</taxon>
        <taxon>Halomonas</taxon>
    </lineage>
</organism>
<dbReference type="Proteomes" id="UP000295212">
    <property type="component" value="Unassembled WGS sequence"/>
</dbReference>
<evidence type="ECO:0000313" key="2">
    <source>
        <dbReference type="EMBL" id="TDR49566.1"/>
    </source>
</evidence>
<accession>A0A4V3DNS1</accession>
<proteinExistence type="predicted"/>
<feature type="compositionally biased region" description="Low complexity" evidence="1">
    <location>
        <begin position="14"/>
        <end position="24"/>
    </location>
</feature>
<comment type="caution">
    <text evidence="2">The sequence shown here is derived from an EMBL/GenBank/DDBJ whole genome shotgun (WGS) entry which is preliminary data.</text>
</comment>